<reference evidence="2 3" key="1">
    <citation type="journal article" date="2010" name="Cell Res.">
        <title>Complete genome sequence of the rifamycin SV-producing Amycolatopsis mediterranei U32 revealed its genetic characteristics in phylogeny and metabolism.</title>
        <authorList>
            <person name="Zhao W."/>
            <person name="Zhong Y."/>
            <person name="Yuan H."/>
            <person name="Wang J."/>
            <person name="Zheng H."/>
            <person name="Wang Y."/>
            <person name="Cen X."/>
            <person name="Xu F."/>
            <person name="Bai J."/>
            <person name="Han X."/>
            <person name="Lu G."/>
            <person name="Zhu Y."/>
            <person name="Shao Z."/>
            <person name="Yan H."/>
            <person name="Li C."/>
            <person name="Peng N."/>
            <person name="Zhang Z."/>
            <person name="Zhang Y."/>
            <person name="Lin W."/>
            <person name="Fan Y."/>
            <person name="Qin Z."/>
            <person name="Hu Y."/>
            <person name="Zhu B."/>
            <person name="Wang S."/>
            <person name="Ding X."/>
            <person name="Zhao G.P."/>
        </authorList>
    </citation>
    <scope>NUCLEOTIDE SEQUENCE [LARGE SCALE GENOMIC DNA]</scope>
    <source>
        <strain evidence="3">U-32</strain>
    </source>
</reference>
<dbReference type="GO" id="GO:0008218">
    <property type="term" value="P:bioluminescence"/>
    <property type="evidence" value="ECO:0007669"/>
    <property type="project" value="InterPro"/>
</dbReference>
<proteinExistence type="predicted"/>
<dbReference type="InterPro" id="IPR008670">
    <property type="entry name" value="CoA_reduct_LuxC"/>
</dbReference>
<dbReference type="EMBL" id="CP002000">
    <property type="protein sequence ID" value="ADJ45653.1"/>
    <property type="molecule type" value="Genomic_DNA"/>
</dbReference>
<dbReference type="Proteomes" id="UP000000328">
    <property type="component" value="Chromosome"/>
</dbReference>
<accession>A0A0H3D6B3</accession>
<dbReference type="PATRIC" id="fig|749927.5.peg.4004"/>
<organism evidence="2 3">
    <name type="scientific">Amycolatopsis mediterranei (strain U-32)</name>
    <dbReference type="NCBI Taxonomy" id="749927"/>
    <lineage>
        <taxon>Bacteria</taxon>
        <taxon>Bacillati</taxon>
        <taxon>Actinomycetota</taxon>
        <taxon>Actinomycetes</taxon>
        <taxon>Pseudonocardiales</taxon>
        <taxon>Pseudonocardiaceae</taxon>
        <taxon>Amycolatopsis</taxon>
    </lineage>
</organism>
<dbReference type="AlphaFoldDB" id="A0A0H3D6B3"/>
<dbReference type="RefSeq" id="WP_013225725.1">
    <property type="nucleotide sequence ID" value="NC_014318.1"/>
</dbReference>
<evidence type="ECO:0000313" key="2">
    <source>
        <dbReference type="EMBL" id="ADJ45653.1"/>
    </source>
</evidence>
<dbReference type="eggNOG" id="COG1012">
    <property type="taxonomic scope" value="Bacteria"/>
</dbReference>
<dbReference type="SUPFAM" id="SSF53720">
    <property type="entry name" value="ALDH-like"/>
    <property type="match status" value="1"/>
</dbReference>
<dbReference type="KEGG" id="amd:AMED_3874"/>
<dbReference type="OrthoDB" id="580775at2"/>
<name>A0A0H3D6B3_AMYMU</name>
<evidence type="ECO:0000313" key="3">
    <source>
        <dbReference type="Proteomes" id="UP000000328"/>
    </source>
</evidence>
<dbReference type="Pfam" id="PF05893">
    <property type="entry name" value="LuxC"/>
    <property type="match status" value="1"/>
</dbReference>
<dbReference type="HOGENOM" id="CLU_588806_0_0_11"/>
<evidence type="ECO:0000256" key="1">
    <source>
        <dbReference type="ARBA" id="ARBA00022857"/>
    </source>
</evidence>
<dbReference type="GO" id="GO:0003995">
    <property type="term" value="F:acyl-CoA dehydrogenase activity"/>
    <property type="evidence" value="ECO:0007669"/>
    <property type="project" value="InterPro"/>
</dbReference>
<keyword evidence="1" id="KW-0521">NADP</keyword>
<sequence>MTALVSETPHRVRHVARGVPVSGDERSFGAGASRFVTPALDLDALVWPRSEPGPAFDTPVAEIMDVLVELGSWLERDPDGLVADALAAARRTNPLPAGVLTEAYASLGRTFTRRTMEFMIEQELGGADVLDGWRTISGTPSGREVRVRAFPARVVHVLAGNAPGVGAVSLLRAALTKGVNLFKLPSNDLYSTSLLLAGLHAVAPGHPTSRSCSAAYWRGGDAEVESVLFRPQFFDKLAAWGGEASLRSARAYVGPGFELVSFDPKTSVSLIGREAFASAESLRAAAEAAATDIMLMDQQACAASRFQYVEGSAAEADRFAAALLPRLGVARRLGSAVGNPVPADIREEVEALRDLAPYARVFGGYEGSGLVVRTEEPVDFHPENKVANVVPVDRLEDALGRINVATQSVGVYPASRKASLRDALAAAGAQRVVTLGNVPVVEAGLPHDGFYPLQRLVRWVSDEG</sequence>
<protein>
    <submittedName>
        <fullName evidence="2">Long-chain-fatty-acyl-CoA reductase</fullName>
    </submittedName>
</protein>
<gene>
    <name evidence="2" type="ordered locus">AMED_3874</name>
</gene>
<dbReference type="GeneID" id="92871615"/>
<dbReference type="InterPro" id="IPR016161">
    <property type="entry name" value="Ald_DH/histidinol_DH"/>
</dbReference>